<dbReference type="SUPFAM" id="SSF57701">
    <property type="entry name" value="Zn2/Cys6 DNA-binding domain"/>
    <property type="match status" value="1"/>
</dbReference>
<dbReference type="PANTHER" id="PTHR31069">
    <property type="entry name" value="OLEATE-ACTIVATED TRANSCRIPTION FACTOR 1-RELATED"/>
    <property type="match status" value="1"/>
</dbReference>
<dbReference type="Proteomes" id="UP000653565">
    <property type="component" value="Unassembled WGS sequence"/>
</dbReference>
<keyword evidence="4" id="KW-0539">Nucleus</keyword>
<dbReference type="InterPro" id="IPR050675">
    <property type="entry name" value="OAF3"/>
</dbReference>
<dbReference type="GO" id="GO:0008270">
    <property type="term" value="F:zinc ion binding"/>
    <property type="evidence" value="ECO:0007669"/>
    <property type="project" value="InterPro"/>
</dbReference>
<accession>A0A8H4M2W1</accession>
<evidence type="ECO:0000256" key="4">
    <source>
        <dbReference type="ARBA" id="ARBA00023242"/>
    </source>
</evidence>
<dbReference type="InterPro" id="IPR036864">
    <property type="entry name" value="Zn2-C6_fun-type_DNA-bd_sf"/>
</dbReference>
<dbReference type="PROSITE" id="PS50048">
    <property type="entry name" value="ZN2_CY6_FUNGAL_2"/>
    <property type="match status" value="1"/>
</dbReference>
<evidence type="ECO:0000256" key="2">
    <source>
        <dbReference type="ARBA" id="ARBA00023125"/>
    </source>
</evidence>
<dbReference type="PANTHER" id="PTHR31069:SF31">
    <property type="entry name" value="MONODICTYPHENONE CLUSTER TRANSCRIPTION FACTOR-RELATED"/>
    <property type="match status" value="1"/>
</dbReference>
<dbReference type="GO" id="GO:0000981">
    <property type="term" value="F:DNA-binding transcription factor activity, RNA polymerase II-specific"/>
    <property type="evidence" value="ECO:0007669"/>
    <property type="project" value="InterPro"/>
</dbReference>
<dbReference type="AlphaFoldDB" id="A0A8H4M2W1"/>
<evidence type="ECO:0000313" key="7">
    <source>
        <dbReference type="EMBL" id="KAF4226263.1"/>
    </source>
</evidence>
<feature type="compositionally biased region" description="Basic residues" evidence="5">
    <location>
        <begin position="78"/>
        <end position="87"/>
    </location>
</feature>
<feature type="compositionally biased region" description="Polar residues" evidence="5">
    <location>
        <begin position="263"/>
        <end position="281"/>
    </location>
</feature>
<keyword evidence="2" id="KW-0238">DNA-binding</keyword>
<feature type="region of interest" description="Disordered" evidence="5">
    <location>
        <begin position="368"/>
        <end position="402"/>
    </location>
</feature>
<dbReference type="GO" id="GO:0003677">
    <property type="term" value="F:DNA binding"/>
    <property type="evidence" value="ECO:0007669"/>
    <property type="project" value="UniProtKB-KW"/>
</dbReference>
<evidence type="ECO:0000256" key="1">
    <source>
        <dbReference type="ARBA" id="ARBA00023015"/>
    </source>
</evidence>
<evidence type="ECO:0000313" key="8">
    <source>
        <dbReference type="Proteomes" id="UP000653565"/>
    </source>
</evidence>
<feature type="domain" description="Zn(2)-C6 fungal-type" evidence="6">
    <location>
        <begin position="18"/>
        <end position="48"/>
    </location>
</feature>
<dbReference type="Gene3D" id="4.10.240.10">
    <property type="entry name" value="Zn(2)-C6 fungal-type DNA-binding domain"/>
    <property type="match status" value="1"/>
</dbReference>
<keyword evidence="8" id="KW-1185">Reference proteome</keyword>
<feature type="region of interest" description="Disordered" evidence="5">
    <location>
        <begin position="66"/>
        <end position="118"/>
    </location>
</feature>
<dbReference type="PRINTS" id="PR00755">
    <property type="entry name" value="AFLATOXINBRP"/>
</dbReference>
<dbReference type="CDD" id="cd00067">
    <property type="entry name" value="GAL4"/>
    <property type="match status" value="1"/>
</dbReference>
<dbReference type="EMBL" id="JAAAPX010000259">
    <property type="protein sequence ID" value="KAF4226263.1"/>
    <property type="molecule type" value="Genomic_DNA"/>
</dbReference>
<sequence length="494" mass="52949">MVRIDHPPAMSEVKFRSSCDSCLSTKVKCSQTRPACARCTQHGRQCVYSQYRKIGRPSAKALGALTEPRGQLQERAAKPGRKLKKIQQQHSPQLPVEDSPRGTEPLLPPNVVLGEPLGSSVNPSHVLNDFGTPAPGSGASSILEELHAGNNSASSAGDSALSLDQNMSDSGIGASLASSLEYGIGEVDWATLQGIIEGSGFQELDLAPQGQYYGPIEPRLWGSQLAPVCLDPGPTAQVEPLFSPLTSDYSLFAGHPNVDSPRRPTSASRGASASLFGESNPSPLSTRCTSHCYGALTSQLTKISDVQALGTSVALDVLLNLENQVSRARDKILRCQSCLAATGCGQTLILLTLVVANVLSLFENSCGGSQEDDGQSEGNRGCIPPAESPMSRGSSTDASDWRSALPHTKRPLVLGTVQLNESVKRAFSRHLVRMYLDRQRGVVKLLEQLLRQTEGGNNTSFKVTEDLLQDVLGRVERFIGFMTLTASLERQVWD</sequence>
<evidence type="ECO:0000256" key="5">
    <source>
        <dbReference type="SAM" id="MobiDB-lite"/>
    </source>
</evidence>
<dbReference type="OrthoDB" id="5069333at2759"/>
<evidence type="ECO:0000256" key="3">
    <source>
        <dbReference type="ARBA" id="ARBA00023163"/>
    </source>
</evidence>
<reference evidence="7" key="1">
    <citation type="journal article" date="2020" name="bioRxiv">
        <title>Genomic and phenotypic heterogeneity of clinical isolates of the human pathogens Aspergillus fumigatus, Aspergillus lentulus and Aspergillus fumigatiaffinis.</title>
        <authorList>
            <person name="dos Santos R.A.C."/>
            <person name="Steenwyk J.L."/>
            <person name="Rivero-Menendez O."/>
            <person name="Mead M.E."/>
            <person name="Silva L.P."/>
            <person name="Bastos R.W."/>
            <person name="Alastruey-Izquierdo A."/>
            <person name="Goldman G.H."/>
            <person name="Rokas A."/>
        </authorList>
    </citation>
    <scope>NUCLEOTIDE SEQUENCE</scope>
    <source>
        <strain evidence="7">CNM-CM6805</strain>
    </source>
</reference>
<gene>
    <name evidence="7" type="ORF">CNMCM6805_004790</name>
</gene>
<evidence type="ECO:0000259" key="6">
    <source>
        <dbReference type="PROSITE" id="PS50048"/>
    </source>
</evidence>
<comment type="caution">
    <text evidence="7">The sequence shown here is derived from an EMBL/GenBank/DDBJ whole genome shotgun (WGS) entry which is preliminary data.</text>
</comment>
<dbReference type="SMART" id="SM00066">
    <property type="entry name" value="GAL4"/>
    <property type="match status" value="1"/>
</dbReference>
<name>A0A8H4M2W1_9EURO</name>
<organism evidence="7 8">
    <name type="scientific">Aspergillus fumigatiaffinis</name>
    <dbReference type="NCBI Taxonomy" id="340414"/>
    <lineage>
        <taxon>Eukaryota</taxon>
        <taxon>Fungi</taxon>
        <taxon>Dikarya</taxon>
        <taxon>Ascomycota</taxon>
        <taxon>Pezizomycotina</taxon>
        <taxon>Eurotiomycetes</taxon>
        <taxon>Eurotiomycetidae</taxon>
        <taxon>Eurotiales</taxon>
        <taxon>Aspergillaceae</taxon>
        <taxon>Aspergillus</taxon>
        <taxon>Aspergillus subgen. Fumigati</taxon>
    </lineage>
</organism>
<protein>
    <recommendedName>
        <fullName evidence="6">Zn(2)-C6 fungal-type domain-containing protein</fullName>
    </recommendedName>
</protein>
<keyword evidence="3" id="KW-0804">Transcription</keyword>
<dbReference type="Pfam" id="PF00172">
    <property type="entry name" value="Zn_clus"/>
    <property type="match status" value="1"/>
</dbReference>
<proteinExistence type="predicted"/>
<reference evidence="7" key="2">
    <citation type="submission" date="2020-04" db="EMBL/GenBank/DDBJ databases">
        <authorList>
            <person name="Santos R.A.C."/>
            <person name="Steenwyk J.L."/>
            <person name="Rivero-Menendez O."/>
            <person name="Mead M.E."/>
            <person name="Silva L.P."/>
            <person name="Bastos R.W."/>
            <person name="Alastruey-Izquierdo A."/>
            <person name="Goldman G.H."/>
            <person name="Rokas A."/>
        </authorList>
    </citation>
    <scope>NUCLEOTIDE SEQUENCE</scope>
    <source>
        <strain evidence="7">CNM-CM6805</strain>
    </source>
</reference>
<dbReference type="InterPro" id="IPR001138">
    <property type="entry name" value="Zn2Cys6_DnaBD"/>
</dbReference>
<keyword evidence="1" id="KW-0805">Transcription regulation</keyword>
<feature type="region of interest" description="Disordered" evidence="5">
    <location>
        <begin position="254"/>
        <end position="281"/>
    </location>
</feature>